<dbReference type="Proteomes" id="UP000249467">
    <property type="component" value="Unassembled WGS sequence"/>
</dbReference>
<dbReference type="PROSITE" id="PS50109">
    <property type="entry name" value="HIS_KIN"/>
    <property type="match status" value="1"/>
</dbReference>
<dbReference type="Pfam" id="PF00072">
    <property type="entry name" value="Response_reg"/>
    <property type="match status" value="1"/>
</dbReference>
<dbReference type="InterPro" id="IPR001789">
    <property type="entry name" value="Sig_transdc_resp-reg_receiver"/>
</dbReference>
<gene>
    <name evidence="9" type="ORF">DCF19_16060</name>
</gene>
<dbReference type="Gene3D" id="3.40.50.2300">
    <property type="match status" value="1"/>
</dbReference>
<dbReference type="SMART" id="SM00448">
    <property type="entry name" value="REC"/>
    <property type="match status" value="1"/>
</dbReference>
<dbReference type="SUPFAM" id="SSF55874">
    <property type="entry name" value="ATPase domain of HSP90 chaperone/DNA topoisomerase II/histidine kinase"/>
    <property type="match status" value="1"/>
</dbReference>
<dbReference type="InterPro" id="IPR036890">
    <property type="entry name" value="HATPase_C_sf"/>
</dbReference>
<dbReference type="CDD" id="cd00075">
    <property type="entry name" value="HATPase"/>
    <property type="match status" value="1"/>
</dbReference>
<evidence type="ECO:0000256" key="6">
    <source>
        <dbReference type="PROSITE-ProRule" id="PRU00169"/>
    </source>
</evidence>
<dbReference type="EC" id="2.7.13.3" evidence="2"/>
<dbReference type="InterPro" id="IPR005467">
    <property type="entry name" value="His_kinase_dom"/>
</dbReference>
<keyword evidence="4 9" id="KW-0418">Kinase</keyword>
<sequence length="370" mass="41592">MKKILLIEDNPNVLLNTTRMLQSEGYMVIGASNGRDGLEMAQQHIPSLIISDIMMPEIDGYGVISALRNNPATTTIPFIFLSAKSDKTDFRHGMELGSDDYLTKPFTRDELLGAIDAQFKKQEIINSYYKQELDNLRGNISKSLPHQLLFPAIEVMGLADILVKNYHAMEAHEVPELGKRIRKAGRDMHEMVKKFLLYAELESTENDTEWLKQIRNSKTTFVDIEISVCAKKIAENYSRVSDLHVDIKDASIQISDSYLSTIAKEIIDNGFKFSAEGSSVNVSGSFDDKEFCLSVTDRGQGIEPEQLANFGAYIKFEKKLYIQQGTGLGLAIAKRLAELHGGRLEIDSIPYEQTIVRVFLPLVKVLYNDV</sequence>
<keyword evidence="5" id="KW-0902">Two-component regulatory system</keyword>
<dbReference type="SUPFAM" id="SSF52172">
    <property type="entry name" value="CheY-like"/>
    <property type="match status" value="1"/>
</dbReference>
<dbReference type="PANTHER" id="PTHR43547:SF2">
    <property type="entry name" value="HYBRID SIGNAL TRANSDUCTION HISTIDINE KINASE C"/>
    <property type="match status" value="1"/>
</dbReference>
<evidence type="ECO:0000256" key="2">
    <source>
        <dbReference type="ARBA" id="ARBA00012438"/>
    </source>
</evidence>
<feature type="modified residue" description="4-aspartylphosphate" evidence="6">
    <location>
        <position position="52"/>
    </location>
</feature>
<feature type="domain" description="Histidine kinase" evidence="7">
    <location>
        <begin position="143"/>
        <end position="364"/>
    </location>
</feature>
<protein>
    <recommendedName>
        <fullName evidence="2">histidine kinase</fullName>
        <ecNumber evidence="2">2.7.13.3</ecNumber>
    </recommendedName>
</protein>
<dbReference type="InterPro" id="IPR003594">
    <property type="entry name" value="HATPase_dom"/>
</dbReference>
<evidence type="ECO:0000313" key="10">
    <source>
        <dbReference type="Proteomes" id="UP000249467"/>
    </source>
</evidence>
<proteinExistence type="predicted"/>
<dbReference type="Pfam" id="PF02518">
    <property type="entry name" value="HATPase_c"/>
    <property type="match status" value="1"/>
</dbReference>
<dbReference type="GO" id="GO:0000155">
    <property type="term" value="F:phosphorelay sensor kinase activity"/>
    <property type="evidence" value="ECO:0007669"/>
    <property type="project" value="TreeGrafter"/>
</dbReference>
<evidence type="ECO:0000256" key="4">
    <source>
        <dbReference type="ARBA" id="ARBA00022777"/>
    </source>
</evidence>
<dbReference type="InterPro" id="IPR011006">
    <property type="entry name" value="CheY-like_superfamily"/>
</dbReference>
<evidence type="ECO:0000256" key="5">
    <source>
        <dbReference type="ARBA" id="ARBA00023012"/>
    </source>
</evidence>
<evidence type="ECO:0000313" key="9">
    <source>
        <dbReference type="EMBL" id="PZO38715.1"/>
    </source>
</evidence>
<comment type="catalytic activity">
    <reaction evidence="1">
        <text>ATP + protein L-histidine = ADP + protein N-phospho-L-histidine.</text>
        <dbReference type="EC" id="2.7.13.3"/>
    </reaction>
</comment>
<organism evidence="9 10">
    <name type="scientific">Pseudanabaena frigida</name>
    <dbReference type="NCBI Taxonomy" id="945775"/>
    <lineage>
        <taxon>Bacteria</taxon>
        <taxon>Bacillati</taxon>
        <taxon>Cyanobacteriota</taxon>
        <taxon>Cyanophyceae</taxon>
        <taxon>Pseudanabaenales</taxon>
        <taxon>Pseudanabaenaceae</taxon>
        <taxon>Pseudanabaena</taxon>
    </lineage>
</organism>
<accession>A0A2W4XVN8</accession>
<feature type="domain" description="Response regulatory" evidence="8">
    <location>
        <begin position="3"/>
        <end position="119"/>
    </location>
</feature>
<keyword evidence="3 6" id="KW-0597">Phosphoprotein</keyword>
<dbReference type="PANTHER" id="PTHR43547">
    <property type="entry name" value="TWO-COMPONENT HISTIDINE KINASE"/>
    <property type="match status" value="1"/>
</dbReference>
<dbReference type="PRINTS" id="PR00344">
    <property type="entry name" value="BCTRLSENSOR"/>
</dbReference>
<dbReference type="EMBL" id="QBML01000022">
    <property type="protein sequence ID" value="PZO38715.1"/>
    <property type="molecule type" value="Genomic_DNA"/>
</dbReference>
<evidence type="ECO:0000259" key="7">
    <source>
        <dbReference type="PROSITE" id="PS50109"/>
    </source>
</evidence>
<dbReference type="Gene3D" id="3.30.565.10">
    <property type="entry name" value="Histidine kinase-like ATPase, C-terminal domain"/>
    <property type="match status" value="1"/>
</dbReference>
<dbReference type="SMART" id="SM00387">
    <property type="entry name" value="HATPase_c"/>
    <property type="match status" value="1"/>
</dbReference>
<evidence type="ECO:0000259" key="8">
    <source>
        <dbReference type="PROSITE" id="PS50110"/>
    </source>
</evidence>
<reference evidence="9 10" key="2">
    <citation type="submission" date="2018-06" db="EMBL/GenBank/DDBJ databases">
        <title>Metagenomic assembly of (sub)arctic Cyanobacteria and their associated microbiome from non-axenic cultures.</title>
        <authorList>
            <person name="Baurain D."/>
        </authorList>
    </citation>
    <scope>NUCLEOTIDE SEQUENCE [LARGE SCALE GENOMIC DNA]</scope>
    <source>
        <strain evidence="9">ULC066bin1</strain>
    </source>
</reference>
<evidence type="ECO:0000256" key="1">
    <source>
        <dbReference type="ARBA" id="ARBA00000085"/>
    </source>
</evidence>
<reference evidence="9 10" key="1">
    <citation type="submission" date="2018-04" db="EMBL/GenBank/DDBJ databases">
        <authorList>
            <person name="Go L.Y."/>
            <person name="Mitchell J.A."/>
        </authorList>
    </citation>
    <scope>NUCLEOTIDE SEQUENCE [LARGE SCALE GENOMIC DNA]</scope>
    <source>
        <strain evidence="9">ULC066bin1</strain>
    </source>
</reference>
<dbReference type="AlphaFoldDB" id="A0A2W4XVN8"/>
<dbReference type="PROSITE" id="PS50110">
    <property type="entry name" value="RESPONSE_REGULATORY"/>
    <property type="match status" value="1"/>
</dbReference>
<dbReference type="InterPro" id="IPR004358">
    <property type="entry name" value="Sig_transdc_His_kin-like_C"/>
</dbReference>
<keyword evidence="4 9" id="KW-0808">Transferase</keyword>
<evidence type="ECO:0000256" key="3">
    <source>
        <dbReference type="ARBA" id="ARBA00022553"/>
    </source>
</evidence>
<name>A0A2W4XVN8_9CYAN</name>
<comment type="caution">
    <text evidence="9">The sequence shown here is derived from an EMBL/GenBank/DDBJ whole genome shotgun (WGS) entry which is preliminary data.</text>
</comment>